<dbReference type="EMBL" id="CP000885">
    <property type="protein sequence ID" value="ABX42361.1"/>
    <property type="molecule type" value="Genomic_DNA"/>
</dbReference>
<dbReference type="Proteomes" id="UP000000370">
    <property type="component" value="Chromosome"/>
</dbReference>
<evidence type="ECO:0000313" key="2">
    <source>
        <dbReference type="Proteomes" id="UP000000370"/>
    </source>
</evidence>
<dbReference type="OrthoDB" id="359078at2"/>
<keyword evidence="2" id="KW-1185">Reference proteome</keyword>
<evidence type="ECO:0008006" key="3">
    <source>
        <dbReference type="Google" id="ProtNLM"/>
    </source>
</evidence>
<evidence type="ECO:0000313" key="1">
    <source>
        <dbReference type="EMBL" id="ABX42361.1"/>
    </source>
</evidence>
<proteinExistence type="predicted"/>
<accession>A9KHS6</accession>
<dbReference type="KEGG" id="cpy:Cphy_1993"/>
<dbReference type="RefSeq" id="WP_012200015.1">
    <property type="nucleotide sequence ID" value="NC_010001.1"/>
</dbReference>
<dbReference type="AlphaFoldDB" id="A9KHS6"/>
<organism evidence="1 2">
    <name type="scientific">Lachnoclostridium phytofermentans (strain ATCC 700394 / DSM 18823 / ISDg)</name>
    <name type="common">Clostridium phytofermentans</name>
    <dbReference type="NCBI Taxonomy" id="357809"/>
    <lineage>
        <taxon>Bacteria</taxon>
        <taxon>Bacillati</taxon>
        <taxon>Bacillota</taxon>
        <taxon>Clostridia</taxon>
        <taxon>Lachnospirales</taxon>
        <taxon>Lachnospiraceae</taxon>
    </lineage>
</organism>
<protein>
    <recommendedName>
        <fullName evidence="3">Cytidylate kinase</fullName>
    </recommendedName>
</protein>
<reference evidence="2" key="1">
    <citation type="submission" date="2007-11" db="EMBL/GenBank/DDBJ databases">
        <title>Complete genome sequence of Clostridium phytofermentans ISDg.</title>
        <authorList>
            <person name="Leschine S.B."/>
            <person name="Warnick T.A."/>
            <person name="Blanchard J.L."/>
            <person name="Schnell D.J."/>
            <person name="Petit E.L."/>
            <person name="LaTouf W.G."/>
            <person name="Copeland A."/>
            <person name="Lucas S."/>
            <person name="Lapidus A."/>
            <person name="Barry K."/>
            <person name="Glavina del Rio T."/>
            <person name="Dalin E."/>
            <person name="Tice H."/>
            <person name="Pitluck S."/>
            <person name="Kiss H."/>
            <person name="Brettin T."/>
            <person name="Bruce D."/>
            <person name="Detter J.C."/>
            <person name="Han C."/>
            <person name="Kuske C."/>
            <person name="Schmutz J."/>
            <person name="Larimer F."/>
            <person name="Land M."/>
            <person name="Hauser L."/>
            <person name="Kyrpides N."/>
            <person name="Kim E.A."/>
            <person name="Richardson P."/>
        </authorList>
    </citation>
    <scope>NUCLEOTIDE SEQUENCE [LARGE SCALE GENOMIC DNA]</scope>
    <source>
        <strain evidence="2">ATCC 700394 / DSM 18823 / ISDg</strain>
    </source>
</reference>
<dbReference type="STRING" id="357809.Cphy_1993"/>
<name>A9KHS6_LACP7</name>
<sequence>MKNGRHITDENWIESSVEYNQYFMEHDHIGDTAYDRFDITGKTANEVAEYVIEWTRKYI</sequence>
<dbReference type="HOGENOM" id="CLU_2952246_0_0_9"/>
<gene>
    <name evidence="1" type="ordered locus">Cphy_1993</name>
</gene>